<dbReference type="SMART" id="SM00755">
    <property type="entry name" value="Grip"/>
    <property type="match status" value="1"/>
</dbReference>
<feature type="coiled-coil region" evidence="1">
    <location>
        <begin position="221"/>
        <end position="255"/>
    </location>
</feature>
<feature type="compositionally biased region" description="Low complexity" evidence="2">
    <location>
        <begin position="493"/>
        <end position="512"/>
    </location>
</feature>
<feature type="compositionally biased region" description="Basic and acidic residues" evidence="2">
    <location>
        <begin position="732"/>
        <end position="742"/>
    </location>
</feature>
<feature type="compositionally biased region" description="Basic and acidic residues" evidence="2">
    <location>
        <begin position="7"/>
        <end position="22"/>
    </location>
</feature>
<feature type="region of interest" description="Disordered" evidence="2">
    <location>
        <begin position="351"/>
        <end position="387"/>
    </location>
</feature>
<evidence type="ECO:0000313" key="4">
    <source>
        <dbReference type="EMBL" id="KHN94438.1"/>
    </source>
</evidence>
<dbReference type="PANTHER" id="PTHR43941:SF1">
    <property type="entry name" value="STRUCTURAL MAINTENANCE OF CHROMOSOMES PROTEIN 2"/>
    <property type="match status" value="1"/>
</dbReference>
<reference evidence="4 5" key="1">
    <citation type="journal article" date="2014" name="Proc. Natl. Acad. Sci. U.S.A.">
        <title>Trajectory and genomic determinants of fungal-pathogen speciation and host adaptation.</title>
        <authorList>
            <person name="Hu X."/>
            <person name="Xiao G."/>
            <person name="Zheng P."/>
            <person name="Shang Y."/>
            <person name="Su Y."/>
            <person name="Zhang X."/>
            <person name="Liu X."/>
            <person name="Zhan S."/>
            <person name="St Leger R.J."/>
            <person name="Wang C."/>
        </authorList>
    </citation>
    <scope>NUCLEOTIDE SEQUENCE [LARGE SCALE GENOMIC DNA]</scope>
    <source>
        <strain evidence="4 5">ARSEF 1941</strain>
    </source>
</reference>
<evidence type="ECO:0000259" key="3">
    <source>
        <dbReference type="PROSITE" id="PS50913"/>
    </source>
</evidence>
<name>A0A0B2WKI1_METAS</name>
<feature type="compositionally biased region" description="Polar residues" evidence="2">
    <location>
        <begin position="115"/>
        <end position="125"/>
    </location>
</feature>
<proteinExistence type="predicted"/>
<dbReference type="GeneID" id="63742209"/>
<dbReference type="AlphaFoldDB" id="A0A0B2WKI1"/>
<dbReference type="PANTHER" id="PTHR43941">
    <property type="entry name" value="STRUCTURAL MAINTENANCE OF CHROMOSOMES PROTEIN 2"/>
    <property type="match status" value="1"/>
</dbReference>
<evidence type="ECO:0000256" key="2">
    <source>
        <dbReference type="SAM" id="MobiDB-lite"/>
    </source>
</evidence>
<dbReference type="InterPro" id="IPR000237">
    <property type="entry name" value="GRIP_dom"/>
</dbReference>
<feature type="region of interest" description="Disordered" evidence="2">
    <location>
        <begin position="1005"/>
        <end position="1024"/>
    </location>
</feature>
<feature type="region of interest" description="Disordered" evidence="2">
    <location>
        <begin position="1"/>
        <end position="150"/>
    </location>
</feature>
<dbReference type="PROSITE" id="PS50913">
    <property type="entry name" value="GRIP"/>
    <property type="match status" value="1"/>
</dbReference>
<evidence type="ECO:0000313" key="5">
    <source>
        <dbReference type="Proteomes" id="UP000030816"/>
    </source>
</evidence>
<feature type="compositionally biased region" description="Basic and acidic residues" evidence="2">
    <location>
        <begin position="750"/>
        <end position="785"/>
    </location>
</feature>
<feature type="domain" description="GRIP" evidence="3">
    <location>
        <begin position="1066"/>
        <end position="1116"/>
    </location>
</feature>
<protein>
    <submittedName>
        <fullName evidence="4">Grip</fullName>
    </submittedName>
</protein>
<keyword evidence="1" id="KW-0175">Coiled coil</keyword>
<keyword evidence="5" id="KW-1185">Reference proteome</keyword>
<dbReference type="Pfam" id="PF01465">
    <property type="entry name" value="GRIP"/>
    <property type="match status" value="1"/>
</dbReference>
<dbReference type="OrthoDB" id="1926336at2759"/>
<dbReference type="EMBL" id="AZHE01000035">
    <property type="protein sequence ID" value="KHN94438.1"/>
    <property type="molecule type" value="Genomic_DNA"/>
</dbReference>
<feature type="compositionally biased region" description="Basic and acidic residues" evidence="2">
    <location>
        <begin position="126"/>
        <end position="139"/>
    </location>
</feature>
<feature type="compositionally biased region" description="Basic residues" evidence="2">
    <location>
        <begin position="515"/>
        <end position="526"/>
    </location>
</feature>
<dbReference type="Gene3D" id="1.20.120.330">
    <property type="entry name" value="Nucleotidyltransferases domain 2"/>
    <property type="match status" value="1"/>
</dbReference>
<feature type="compositionally biased region" description="Polar residues" evidence="2">
    <location>
        <begin position="354"/>
        <end position="386"/>
    </location>
</feature>
<organism evidence="4 5">
    <name type="scientific">Metarhizium album (strain ARSEF 1941)</name>
    <dbReference type="NCBI Taxonomy" id="1081103"/>
    <lineage>
        <taxon>Eukaryota</taxon>
        <taxon>Fungi</taxon>
        <taxon>Dikarya</taxon>
        <taxon>Ascomycota</taxon>
        <taxon>Pezizomycotina</taxon>
        <taxon>Sordariomycetes</taxon>
        <taxon>Hypocreomycetidae</taxon>
        <taxon>Hypocreales</taxon>
        <taxon>Clavicipitaceae</taxon>
        <taxon>Metarhizium</taxon>
    </lineage>
</organism>
<accession>A0A0B2WKI1</accession>
<feature type="region of interest" description="Disordered" evidence="2">
    <location>
        <begin position="925"/>
        <end position="946"/>
    </location>
</feature>
<feature type="region of interest" description="Disordered" evidence="2">
    <location>
        <begin position="493"/>
        <end position="558"/>
    </location>
</feature>
<feature type="region of interest" description="Disordered" evidence="2">
    <location>
        <begin position="732"/>
        <end position="785"/>
    </location>
</feature>
<feature type="compositionally biased region" description="Basic and acidic residues" evidence="2">
    <location>
        <begin position="301"/>
        <end position="312"/>
    </location>
</feature>
<dbReference type="RefSeq" id="XP_040675504.1">
    <property type="nucleotide sequence ID" value="XM_040826552.1"/>
</dbReference>
<feature type="compositionally biased region" description="Basic and acidic residues" evidence="2">
    <location>
        <begin position="571"/>
        <end position="589"/>
    </location>
</feature>
<dbReference type="HOGENOM" id="CLU_002906_0_0_1"/>
<dbReference type="STRING" id="1081103.A0A0B2WKI1"/>
<comment type="caution">
    <text evidence="4">The sequence shown here is derived from an EMBL/GenBank/DDBJ whole genome shotgun (WGS) entry which is preliminary data.</text>
</comment>
<feature type="compositionally biased region" description="Basic and acidic residues" evidence="2">
    <location>
        <begin position="543"/>
        <end position="553"/>
    </location>
</feature>
<feature type="compositionally biased region" description="Basic and acidic residues" evidence="2">
    <location>
        <begin position="1014"/>
        <end position="1024"/>
    </location>
</feature>
<feature type="compositionally biased region" description="Basic and acidic residues" evidence="2">
    <location>
        <begin position="97"/>
        <end position="108"/>
    </location>
</feature>
<feature type="region of interest" description="Disordered" evidence="2">
    <location>
        <begin position="296"/>
        <end position="320"/>
    </location>
</feature>
<sequence>MFQRIRGAIDRTIAEEQARQKSLESATPSRSGSTSSRRSDADPTGRRARAKKPSADITDSTVPNPDPAVFEAAFVIDDSDEPSRSGTPAPPLPPPPPEKDHVDGDGMHASKIGQADTSQTNGTNADQEHADGNAKEDGHAAAPTGLSPEIKQRLRKLEKLESTYPELLRSYRVAHKRATAIEPFEKALRENTPLTSINDPSSLVEYLNQLNLRGDMVMDELKKVSADKEELKKKHAETEERLKNTREELEACKSGISTKAAADPSERKPIEPPAGTSLDIAAEKAKSPVASVISMFSPKQKAQDTHQGKSETEDFFSYDEEIPQLQAEVASKAEEIEHLKRKVENLEKELSVAKESSTGLAESLEQTSRALSESRASYESQASLHTQLEERNAEIRTLTERLGATQSALKKLEDQADKDKKEHASTVRNVESCLAKSEKKAAELDAELIKAGNAKSISKKLIDDLNTQIKCLEQEKSQSLAKIESLTKKMDLPAATSQPAAAEATAAATPAAGVSKKKNNKKKKGKGGGGGGATAAVSLAEAEETKEAGDKADNAAPTSLKAEIAKLKVEVEERDEQIEKLSKKRKTEEDLREEIENLQENLVNIGQDHVEAKEKIKGLEKAKFQLEKCIAEHEAQVGSSQSNGTGHAKIQGDLDALRKEYDDLKNKSTALQSDLEAAQRLAQARFKELTALKEVLQKAQPELKSLRQESSELKTTKEELAAKVKELQAAEKREQDLKRDVSEAQQLATDGEKELRSLREKLKSEGSNKQRAEDGKRTAERDLRRAEADKIEVVAKTEKMERELQQARVELNTLRRRVKELEEQTHKLRREKAAAQEEAEFKSQQYSNAQGLLASMREQAAELSVQLKESKSQAESLEEELVEVQRLLQERTREGETMRRLLADVDERADTKIREMRGRMEAAIEERERMEDESSTLARRKTRESEELRNKIRELEREVKSLSNERDELEERQREWKRRRDELEAIESKASAETEEMRTTVSQLRSALDMSETQLRDGEKQRGDLRKMLDDSRVRYDKLAKDLKTAQSKLVVAGSSRSSMDSMRSSGNGNGDTAYLKTILLQFLEQKDGRLRAQLVPVLGKLLKFDRSDEQKWMNAVQHMEVNPPVTLKHSTASQQAPSMKSLTPALVVVAAAAAAAAVPLASGSAGVGSYACYSEPEYTPPCAPGQLCAQVAMPVEVCSWQCGAPPPYAWRERCRPCQADVCRAICTCEVFRPKSA</sequence>
<gene>
    <name evidence="4" type="ORF">MAM_07754</name>
</gene>
<feature type="region of interest" description="Disordered" evidence="2">
    <location>
        <begin position="571"/>
        <end position="590"/>
    </location>
</feature>
<evidence type="ECO:0000256" key="1">
    <source>
        <dbReference type="SAM" id="Coils"/>
    </source>
</evidence>
<dbReference type="Proteomes" id="UP000030816">
    <property type="component" value="Unassembled WGS sequence"/>
</dbReference>